<feature type="compositionally biased region" description="Low complexity" evidence="1">
    <location>
        <begin position="20"/>
        <end position="40"/>
    </location>
</feature>
<protein>
    <submittedName>
        <fullName evidence="2">Uncharacterized protein</fullName>
    </submittedName>
</protein>
<comment type="caution">
    <text evidence="2">The sequence shown here is derived from an EMBL/GenBank/DDBJ whole genome shotgun (WGS) entry which is preliminary data.</text>
</comment>
<name>A0A5B7CUI1_PORTR</name>
<dbReference type="EMBL" id="VSRR010000258">
    <property type="protein sequence ID" value="MPC13109.1"/>
    <property type="molecule type" value="Genomic_DNA"/>
</dbReference>
<evidence type="ECO:0000313" key="3">
    <source>
        <dbReference type="Proteomes" id="UP000324222"/>
    </source>
</evidence>
<gene>
    <name evidence="2" type="ORF">E2C01_005830</name>
</gene>
<evidence type="ECO:0000313" key="2">
    <source>
        <dbReference type="EMBL" id="MPC13109.1"/>
    </source>
</evidence>
<sequence>MCLHIHSAYYLVPPHDKRGVPLSGPPGSRVSPPSRCGPSRQRSCPGGPSEHQTCLQTHGCSLPGRKSRARHPPENKKTQVTQIM</sequence>
<organism evidence="2 3">
    <name type="scientific">Portunus trituberculatus</name>
    <name type="common">Swimming crab</name>
    <name type="synonym">Neptunus trituberculatus</name>
    <dbReference type="NCBI Taxonomy" id="210409"/>
    <lineage>
        <taxon>Eukaryota</taxon>
        <taxon>Metazoa</taxon>
        <taxon>Ecdysozoa</taxon>
        <taxon>Arthropoda</taxon>
        <taxon>Crustacea</taxon>
        <taxon>Multicrustacea</taxon>
        <taxon>Malacostraca</taxon>
        <taxon>Eumalacostraca</taxon>
        <taxon>Eucarida</taxon>
        <taxon>Decapoda</taxon>
        <taxon>Pleocyemata</taxon>
        <taxon>Brachyura</taxon>
        <taxon>Eubrachyura</taxon>
        <taxon>Portunoidea</taxon>
        <taxon>Portunidae</taxon>
        <taxon>Portuninae</taxon>
        <taxon>Portunus</taxon>
    </lineage>
</organism>
<feature type="compositionally biased region" description="Polar residues" evidence="1">
    <location>
        <begin position="50"/>
        <end position="59"/>
    </location>
</feature>
<dbReference type="AlphaFoldDB" id="A0A5B7CUI1"/>
<dbReference type="Proteomes" id="UP000324222">
    <property type="component" value="Unassembled WGS sequence"/>
</dbReference>
<proteinExistence type="predicted"/>
<feature type="region of interest" description="Disordered" evidence="1">
    <location>
        <begin position="13"/>
        <end position="84"/>
    </location>
</feature>
<accession>A0A5B7CUI1</accession>
<evidence type="ECO:0000256" key="1">
    <source>
        <dbReference type="SAM" id="MobiDB-lite"/>
    </source>
</evidence>
<reference evidence="2 3" key="1">
    <citation type="submission" date="2019-05" db="EMBL/GenBank/DDBJ databases">
        <title>Another draft genome of Portunus trituberculatus and its Hox gene families provides insights of decapod evolution.</title>
        <authorList>
            <person name="Jeong J.-H."/>
            <person name="Song I."/>
            <person name="Kim S."/>
            <person name="Choi T."/>
            <person name="Kim D."/>
            <person name="Ryu S."/>
            <person name="Kim W."/>
        </authorList>
    </citation>
    <scope>NUCLEOTIDE SEQUENCE [LARGE SCALE GENOMIC DNA]</scope>
    <source>
        <tissue evidence="2">Muscle</tissue>
    </source>
</reference>
<keyword evidence="3" id="KW-1185">Reference proteome</keyword>